<dbReference type="EMBL" id="CM004401">
    <property type="protein sequence ID" value="OAY29473.1"/>
    <property type="molecule type" value="Genomic_DNA"/>
</dbReference>
<keyword evidence="3" id="KW-0934">Plastid</keyword>
<feature type="compositionally biased region" description="Basic and acidic residues" evidence="5">
    <location>
        <begin position="427"/>
        <end position="438"/>
    </location>
</feature>
<evidence type="ECO:0000256" key="5">
    <source>
        <dbReference type="SAM" id="MobiDB-lite"/>
    </source>
</evidence>
<comment type="subcellular location">
    <subcellularLocation>
        <location evidence="1">Plastid</location>
        <location evidence="1">Chloroplast</location>
    </subcellularLocation>
</comment>
<proteinExistence type="predicted"/>
<keyword evidence="4" id="KW-0809">Transit peptide</keyword>
<organism evidence="7 8">
    <name type="scientific">Manihot esculenta</name>
    <name type="common">Cassava</name>
    <name type="synonym">Jatropha manihot</name>
    <dbReference type="NCBI Taxonomy" id="3983"/>
    <lineage>
        <taxon>Eukaryota</taxon>
        <taxon>Viridiplantae</taxon>
        <taxon>Streptophyta</taxon>
        <taxon>Embryophyta</taxon>
        <taxon>Tracheophyta</taxon>
        <taxon>Spermatophyta</taxon>
        <taxon>Magnoliopsida</taxon>
        <taxon>eudicotyledons</taxon>
        <taxon>Gunneridae</taxon>
        <taxon>Pentapetalae</taxon>
        <taxon>rosids</taxon>
        <taxon>fabids</taxon>
        <taxon>Malpighiales</taxon>
        <taxon>Euphorbiaceae</taxon>
        <taxon>Crotonoideae</taxon>
        <taxon>Manihoteae</taxon>
        <taxon>Manihot</taxon>
    </lineage>
</organism>
<evidence type="ECO:0000256" key="4">
    <source>
        <dbReference type="ARBA" id="ARBA00022946"/>
    </source>
</evidence>
<dbReference type="PANTHER" id="PTHR47285">
    <property type="entry name" value="PROTEIN TIC 62, CHLOROPLASTIC"/>
    <property type="match status" value="1"/>
</dbReference>
<dbReference type="STRING" id="3983.A0A2C9UG11"/>
<dbReference type="PANTHER" id="PTHR47285:SF1">
    <property type="entry name" value="PROTEIN TIC 62, CHLOROPLASTIC"/>
    <property type="match status" value="1"/>
</dbReference>
<evidence type="ECO:0000259" key="6">
    <source>
        <dbReference type="Pfam" id="PF13460"/>
    </source>
</evidence>
<dbReference type="Pfam" id="PF13460">
    <property type="entry name" value="NAD_binding_10"/>
    <property type="match status" value="1"/>
</dbReference>
<dbReference type="GO" id="GO:0009535">
    <property type="term" value="C:chloroplast thylakoid membrane"/>
    <property type="evidence" value="ECO:0000318"/>
    <property type="project" value="GO_Central"/>
</dbReference>
<dbReference type="OrthoDB" id="419598at2759"/>
<feature type="compositionally biased region" description="Polar residues" evidence="5">
    <location>
        <begin position="539"/>
        <end position="549"/>
    </location>
</feature>
<name>A0A2C9UG11_MANES</name>
<keyword evidence="8" id="KW-1185">Reference proteome</keyword>
<dbReference type="Gramene" id="Manes.15G147600.1.v8.1">
    <property type="protein sequence ID" value="Manes.15G147600.1.v8.1.CDS"/>
    <property type="gene ID" value="Manes.15G147600.v8.1"/>
</dbReference>
<protein>
    <recommendedName>
        <fullName evidence="6">NAD(P)-binding domain-containing protein</fullName>
    </recommendedName>
</protein>
<dbReference type="AlphaFoldDB" id="A0A2C9UG11"/>
<dbReference type="Proteomes" id="UP000091857">
    <property type="component" value="Chromosome 15"/>
</dbReference>
<feature type="compositionally biased region" description="Polar residues" evidence="5">
    <location>
        <begin position="483"/>
        <end position="497"/>
    </location>
</feature>
<dbReference type="SUPFAM" id="SSF51735">
    <property type="entry name" value="NAD(P)-binding Rossmann-fold domains"/>
    <property type="match status" value="1"/>
</dbReference>
<accession>A0A2C9UG11</accession>
<keyword evidence="2" id="KW-0150">Chloroplast</keyword>
<dbReference type="InterPro" id="IPR044719">
    <property type="entry name" value="TIC62"/>
</dbReference>
<evidence type="ECO:0000256" key="1">
    <source>
        <dbReference type="ARBA" id="ARBA00004229"/>
    </source>
</evidence>
<feature type="compositionally biased region" description="Low complexity" evidence="5">
    <location>
        <begin position="528"/>
        <end position="538"/>
    </location>
</feature>
<evidence type="ECO:0000313" key="8">
    <source>
        <dbReference type="Proteomes" id="UP000091857"/>
    </source>
</evidence>
<evidence type="ECO:0000313" key="7">
    <source>
        <dbReference type="EMBL" id="OAY29473.1"/>
    </source>
</evidence>
<dbReference type="CDD" id="cd05243">
    <property type="entry name" value="SDR_a5"/>
    <property type="match status" value="1"/>
</dbReference>
<sequence>MKMESCSLQSSTIPTIPASLTKTGFLDKASAHGQVLRFPSFNKHPHARKIKTFDIKAQASVVTKFSSGAVEAVPKETDTKDDNLVFVAGATGRVGSRTVRELLKLGFQVRAGVRSSQKVQTLVQSVKQMKLDGEGAQPVEKLEVVECDLEKPNQIASALGNASIVICCIGASEKEVFDITGPYRIDYQATKNLIDAATAAKVKHFIMVSSLGTNKVGFPAAILNLFWGVLIWKRKAEEALIASGIPYTIVRPGGMERPTDAYKETHNITLSEEDTLFGGQVSTLQVAELMAVMAKNRGLSYCKVVEVIAETTAPLNPMDELLKRIPSQRVLPKEQDAAKEPAAVAPKEVAEAPSPSSPSSIEKEPQQVTVTRPLSPYYAYDDLKPPTSPTPTPPIGQKESGSPVGTISKPASADAQTSSPEVGAGVSEEKPAQVEGKIRQPLSPYAAYEDLKPPSSPSPVPSGPKEIVSGVLPPVEAEPPATGGNNDAANFTTSSVAEKNPPLDLTSGPSPYPVYNDLKPPTSPSPTTPGESLPTSSTNGESNMVNNGPPTVPKDEQQKTEPKPRPLSPYAMYEDMKPPTSPSPSPRT</sequence>
<feature type="compositionally biased region" description="Low complexity" evidence="5">
    <location>
        <begin position="340"/>
        <end position="360"/>
    </location>
</feature>
<evidence type="ECO:0000256" key="3">
    <source>
        <dbReference type="ARBA" id="ARBA00022640"/>
    </source>
</evidence>
<feature type="compositionally biased region" description="Pro residues" evidence="5">
    <location>
        <begin position="579"/>
        <end position="588"/>
    </location>
</feature>
<dbReference type="Gene3D" id="3.40.50.720">
    <property type="entry name" value="NAD(P)-binding Rossmann-like Domain"/>
    <property type="match status" value="1"/>
</dbReference>
<evidence type="ECO:0000256" key="2">
    <source>
        <dbReference type="ARBA" id="ARBA00022528"/>
    </source>
</evidence>
<feature type="domain" description="NAD(P)-binding" evidence="6">
    <location>
        <begin position="89"/>
        <end position="295"/>
    </location>
</feature>
<dbReference type="GO" id="GO:0098807">
    <property type="term" value="C:chloroplast thylakoid membrane protein complex"/>
    <property type="evidence" value="ECO:0007669"/>
    <property type="project" value="EnsemblPlants"/>
</dbReference>
<reference evidence="8" key="1">
    <citation type="journal article" date="2016" name="Nat. Biotechnol.">
        <title>Sequencing wild and cultivated cassava and related species reveals extensive interspecific hybridization and genetic diversity.</title>
        <authorList>
            <person name="Bredeson J.V."/>
            <person name="Lyons J.B."/>
            <person name="Prochnik S.E."/>
            <person name="Wu G.A."/>
            <person name="Ha C.M."/>
            <person name="Edsinger-Gonzales E."/>
            <person name="Grimwood J."/>
            <person name="Schmutz J."/>
            <person name="Rabbi I.Y."/>
            <person name="Egesi C."/>
            <person name="Nauluvula P."/>
            <person name="Lebot V."/>
            <person name="Ndunguru J."/>
            <person name="Mkamilo G."/>
            <person name="Bart R.S."/>
            <person name="Setter T.L."/>
            <person name="Gleadow R.M."/>
            <person name="Kulakow P."/>
            <person name="Ferguson M.E."/>
            <person name="Rounsley S."/>
            <person name="Rokhsar D.S."/>
        </authorList>
    </citation>
    <scope>NUCLEOTIDE SEQUENCE [LARGE SCALE GENOMIC DNA]</scope>
    <source>
        <strain evidence="8">cv. AM560-2</strain>
    </source>
</reference>
<dbReference type="FunFam" id="3.40.50.720:FF:000499">
    <property type="entry name" value="Protein TIC 62, chloroplastic"/>
    <property type="match status" value="1"/>
</dbReference>
<dbReference type="OMA" id="RYPHARK"/>
<dbReference type="InterPro" id="IPR036291">
    <property type="entry name" value="NAD(P)-bd_dom_sf"/>
</dbReference>
<gene>
    <name evidence="7" type="ORF">MANES_15G147600v8</name>
</gene>
<feature type="region of interest" description="Disordered" evidence="5">
    <location>
        <begin position="332"/>
        <end position="588"/>
    </location>
</feature>
<feature type="compositionally biased region" description="Basic and acidic residues" evidence="5">
    <location>
        <begin position="553"/>
        <end position="564"/>
    </location>
</feature>
<dbReference type="InterPro" id="IPR016040">
    <property type="entry name" value="NAD(P)-bd_dom"/>
</dbReference>
<comment type="caution">
    <text evidence="7">The sequence shown here is derived from an EMBL/GenBank/DDBJ whole genome shotgun (WGS) entry which is preliminary data.</text>
</comment>